<evidence type="ECO:0000256" key="5">
    <source>
        <dbReference type="ARBA" id="ARBA00023136"/>
    </source>
</evidence>
<comment type="caution">
    <text evidence="8">The sequence shown here is derived from an EMBL/GenBank/DDBJ whole genome shotgun (WGS) entry which is preliminary data.</text>
</comment>
<gene>
    <name evidence="8" type="ORF">GCM10009846_02240</name>
</gene>
<keyword evidence="5 6" id="KW-0472">Membrane</keyword>
<evidence type="ECO:0000256" key="1">
    <source>
        <dbReference type="ARBA" id="ARBA00004651"/>
    </source>
</evidence>
<protein>
    <recommendedName>
        <fullName evidence="7">Type II secretion system protein GspF domain-containing protein</fullName>
    </recommendedName>
</protein>
<evidence type="ECO:0000256" key="2">
    <source>
        <dbReference type="ARBA" id="ARBA00022475"/>
    </source>
</evidence>
<evidence type="ECO:0000259" key="7">
    <source>
        <dbReference type="Pfam" id="PF00482"/>
    </source>
</evidence>
<dbReference type="PANTHER" id="PTHR35007:SF1">
    <property type="entry name" value="PILUS ASSEMBLY PROTEIN"/>
    <property type="match status" value="1"/>
</dbReference>
<comment type="subcellular location">
    <subcellularLocation>
        <location evidence="1">Cell membrane</location>
        <topology evidence="1">Multi-pass membrane protein</topology>
    </subcellularLocation>
</comment>
<feature type="transmembrane region" description="Helical" evidence="6">
    <location>
        <begin position="6"/>
        <end position="26"/>
    </location>
</feature>
<feature type="transmembrane region" description="Helical" evidence="6">
    <location>
        <begin position="248"/>
        <end position="269"/>
    </location>
</feature>
<name>A0ABP5MBA4_9MICO</name>
<keyword evidence="9" id="KW-1185">Reference proteome</keyword>
<dbReference type="EMBL" id="BAAAQT010000001">
    <property type="protein sequence ID" value="GAA2170755.1"/>
    <property type="molecule type" value="Genomic_DNA"/>
</dbReference>
<feature type="domain" description="Type II secretion system protein GspF" evidence="7">
    <location>
        <begin position="143"/>
        <end position="267"/>
    </location>
</feature>
<dbReference type="InterPro" id="IPR042094">
    <property type="entry name" value="T2SS_GspF_sf"/>
</dbReference>
<dbReference type="Gene3D" id="1.20.81.30">
    <property type="entry name" value="Type II secretion system (T2SS), domain F"/>
    <property type="match status" value="1"/>
</dbReference>
<sequence length="309" mass="32888">MTPAVVGAGIVVLGIAIALLALLGPLRTRLPRDRRRPPERDGEGALSGAADVASGVMARVLRSRSARLARSLDLAGIRLRPQDFAVLVVVGALVLVAIGVLLGRGLLAAPMGLSAIGYAYALVRFRVARRRAAFADQLGSTMQLMSSSLRAGQSMMQGLTSVARESDEPTSGELSRVVNETRVGRPIVDALEEAADRMGSLDFRWATQAIAINREVGGSLSDVLDGVAATIRERNQIRRQVSALSAEGRLSAVILMALPVLVAVFLVFTNPTYLAPFVEHPLGPVLIVVCLVLMVVGGLWLRKTVEIRF</sequence>
<dbReference type="Pfam" id="PF00482">
    <property type="entry name" value="T2SSF"/>
    <property type="match status" value="1"/>
</dbReference>
<keyword evidence="2" id="KW-1003">Cell membrane</keyword>
<feature type="transmembrane region" description="Helical" evidence="6">
    <location>
        <begin position="281"/>
        <end position="301"/>
    </location>
</feature>
<dbReference type="PANTHER" id="PTHR35007">
    <property type="entry name" value="INTEGRAL MEMBRANE PROTEIN-RELATED"/>
    <property type="match status" value="1"/>
</dbReference>
<keyword evidence="3 6" id="KW-0812">Transmembrane</keyword>
<feature type="transmembrane region" description="Helical" evidence="6">
    <location>
        <begin position="84"/>
        <end position="101"/>
    </location>
</feature>
<dbReference type="Proteomes" id="UP001501599">
    <property type="component" value="Unassembled WGS sequence"/>
</dbReference>
<evidence type="ECO:0000256" key="3">
    <source>
        <dbReference type="ARBA" id="ARBA00022692"/>
    </source>
</evidence>
<evidence type="ECO:0000256" key="6">
    <source>
        <dbReference type="SAM" id="Phobius"/>
    </source>
</evidence>
<organism evidence="8 9">
    <name type="scientific">Agrococcus versicolor</name>
    <dbReference type="NCBI Taxonomy" id="501482"/>
    <lineage>
        <taxon>Bacteria</taxon>
        <taxon>Bacillati</taxon>
        <taxon>Actinomycetota</taxon>
        <taxon>Actinomycetes</taxon>
        <taxon>Micrococcales</taxon>
        <taxon>Microbacteriaceae</taxon>
        <taxon>Agrococcus</taxon>
    </lineage>
</organism>
<feature type="transmembrane region" description="Helical" evidence="6">
    <location>
        <begin position="107"/>
        <end position="123"/>
    </location>
</feature>
<dbReference type="RefSeq" id="WP_344339438.1">
    <property type="nucleotide sequence ID" value="NZ_BAAAQT010000001.1"/>
</dbReference>
<evidence type="ECO:0000313" key="8">
    <source>
        <dbReference type="EMBL" id="GAA2170755.1"/>
    </source>
</evidence>
<keyword evidence="4 6" id="KW-1133">Transmembrane helix</keyword>
<reference evidence="9" key="1">
    <citation type="journal article" date="2019" name="Int. J. Syst. Evol. Microbiol.">
        <title>The Global Catalogue of Microorganisms (GCM) 10K type strain sequencing project: providing services to taxonomists for standard genome sequencing and annotation.</title>
        <authorList>
            <consortium name="The Broad Institute Genomics Platform"/>
            <consortium name="The Broad Institute Genome Sequencing Center for Infectious Disease"/>
            <person name="Wu L."/>
            <person name="Ma J."/>
        </authorList>
    </citation>
    <scope>NUCLEOTIDE SEQUENCE [LARGE SCALE GENOMIC DNA]</scope>
    <source>
        <strain evidence="9">JCM 16026</strain>
    </source>
</reference>
<accession>A0ABP5MBA4</accession>
<proteinExistence type="predicted"/>
<dbReference type="InterPro" id="IPR018076">
    <property type="entry name" value="T2SS_GspF_dom"/>
</dbReference>
<evidence type="ECO:0000256" key="4">
    <source>
        <dbReference type="ARBA" id="ARBA00022989"/>
    </source>
</evidence>
<evidence type="ECO:0000313" key="9">
    <source>
        <dbReference type="Proteomes" id="UP001501599"/>
    </source>
</evidence>